<protein>
    <submittedName>
        <fullName evidence="2">Uncharacterized protein</fullName>
    </submittedName>
</protein>
<reference evidence="2 3" key="1">
    <citation type="submission" date="2023-04" db="EMBL/GenBank/DDBJ databases">
        <title>YMD61, complete Genome.</title>
        <authorList>
            <person name="Zhang J."/>
        </authorList>
    </citation>
    <scope>NUCLEOTIDE SEQUENCE [LARGE SCALE GENOMIC DNA]</scope>
    <source>
        <strain evidence="2 3">YMD61</strain>
    </source>
</reference>
<organism evidence="2 3">
    <name type="scientific">Fuscovulum ytuae</name>
    <dbReference type="NCBI Taxonomy" id="3042299"/>
    <lineage>
        <taxon>Bacteria</taxon>
        <taxon>Pseudomonadati</taxon>
        <taxon>Pseudomonadota</taxon>
        <taxon>Alphaproteobacteria</taxon>
        <taxon>Rhodobacterales</taxon>
        <taxon>Paracoccaceae</taxon>
        <taxon>Fuscovulum</taxon>
    </lineage>
</organism>
<sequence length="150" mass="16266">MHPAARLALATLLLAVQTLPIQQLARPALAESAQPVANTPLSAAEFEAYAEGKTLSYAQDGVVWGSEQYLPGRKVVWAFTEDDCQYGHWFEEQGNICFVYDNDPAPQCWRFFREATGLRAIFMGADGGTSLSEVAQSTTPLNCPGPDVGV</sequence>
<evidence type="ECO:0000313" key="3">
    <source>
        <dbReference type="Proteomes" id="UP001230978"/>
    </source>
</evidence>
<name>A0ABY8Q6R2_9RHOB</name>
<evidence type="ECO:0000313" key="2">
    <source>
        <dbReference type="EMBL" id="WGV16256.1"/>
    </source>
</evidence>
<keyword evidence="1" id="KW-0732">Signal</keyword>
<gene>
    <name evidence="2" type="ORF">QF092_00115</name>
</gene>
<dbReference type="EMBL" id="CP124535">
    <property type="protein sequence ID" value="WGV16256.1"/>
    <property type="molecule type" value="Genomic_DNA"/>
</dbReference>
<accession>A0ABY8Q6R2</accession>
<proteinExistence type="predicted"/>
<feature type="signal peptide" evidence="1">
    <location>
        <begin position="1"/>
        <end position="25"/>
    </location>
</feature>
<feature type="chain" id="PRO_5046801758" evidence="1">
    <location>
        <begin position="26"/>
        <end position="150"/>
    </location>
</feature>
<evidence type="ECO:0000256" key="1">
    <source>
        <dbReference type="SAM" id="SignalP"/>
    </source>
</evidence>
<dbReference type="RefSeq" id="WP_281466420.1">
    <property type="nucleotide sequence ID" value="NZ_CP124535.1"/>
</dbReference>
<dbReference type="Proteomes" id="UP001230978">
    <property type="component" value="Chromosome"/>
</dbReference>
<keyword evidence="3" id="KW-1185">Reference proteome</keyword>